<dbReference type="AlphaFoldDB" id="A0A941D7S2"/>
<feature type="transmembrane region" description="Helical" evidence="9">
    <location>
        <begin position="197"/>
        <end position="218"/>
    </location>
</feature>
<feature type="transmembrane region" description="Helical" evidence="9">
    <location>
        <begin position="171"/>
        <end position="191"/>
    </location>
</feature>
<evidence type="ECO:0000256" key="7">
    <source>
        <dbReference type="ARBA" id="ARBA00023010"/>
    </source>
</evidence>
<evidence type="ECO:0000256" key="3">
    <source>
        <dbReference type="ARBA" id="ARBA00022475"/>
    </source>
</evidence>
<keyword evidence="6 9" id="KW-1133">Transmembrane helix</keyword>
<keyword evidence="3 9" id="KW-1003">Cell membrane</keyword>
<evidence type="ECO:0000256" key="10">
    <source>
        <dbReference type="SAM" id="MobiDB-lite"/>
    </source>
</evidence>
<keyword evidence="5 9" id="KW-0653">Protein transport</keyword>
<evidence type="ECO:0000256" key="6">
    <source>
        <dbReference type="ARBA" id="ARBA00022989"/>
    </source>
</evidence>
<dbReference type="GO" id="GO:0015450">
    <property type="term" value="F:protein-transporting ATPase activity"/>
    <property type="evidence" value="ECO:0007669"/>
    <property type="project" value="InterPro"/>
</dbReference>
<dbReference type="InterPro" id="IPR022645">
    <property type="entry name" value="SecD/SecF_bac"/>
</dbReference>
<dbReference type="PRINTS" id="PR01755">
    <property type="entry name" value="SECFTRNLCASE"/>
</dbReference>
<organism evidence="12 13">
    <name type="scientific">Phycicoccus avicenniae</name>
    <dbReference type="NCBI Taxonomy" id="2828860"/>
    <lineage>
        <taxon>Bacteria</taxon>
        <taxon>Bacillati</taxon>
        <taxon>Actinomycetota</taxon>
        <taxon>Actinomycetes</taxon>
        <taxon>Micrococcales</taxon>
        <taxon>Intrasporangiaceae</taxon>
        <taxon>Phycicoccus</taxon>
    </lineage>
</organism>
<evidence type="ECO:0000256" key="2">
    <source>
        <dbReference type="ARBA" id="ARBA00022448"/>
    </source>
</evidence>
<dbReference type="HAMAP" id="MF_01464_B">
    <property type="entry name" value="SecF_B"/>
    <property type="match status" value="1"/>
</dbReference>
<dbReference type="Gene3D" id="1.20.1640.10">
    <property type="entry name" value="Multidrug efflux transporter AcrB transmembrane domain"/>
    <property type="match status" value="1"/>
</dbReference>
<feature type="transmembrane region" description="Helical" evidence="9">
    <location>
        <begin position="28"/>
        <end position="48"/>
    </location>
</feature>
<dbReference type="InterPro" id="IPR005665">
    <property type="entry name" value="SecF_bac"/>
</dbReference>
<dbReference type="GO" id="GO:0005886">
    <property type="term" value="C:plasma membrane"/>
    <property type="evidence" value="ECO:0007669"/>
    <property type="project" value="UniProtKB-SubCell"/>
</dbReference>
<dbReference type="PANTHER" id="PTHR30081">
    <property type="entry name" value="PROTEIN-EXPORT MEMBRANE PROTEIN SEC"/>
    <property type="match status" value="1"/>
</dbReference>
<keyword evidence="4 9" id="KW-0812">Transmembrane</keyword>
<evidence type="ECO:0000256" key="4">
    <source>
        <dbReference type="ARBA" id="ARBA00022692"/>
    </source>
</evidence>
<gene>
    <name evidence="9 12" type="primary">secF</name>
    <name evidence="12" type="ORF">KC207_03625</name>
</gene>
<feature type="transmembrane region" description="Helical" evidence="9">
    <location>
        <begin position="283"/>
        <end position="305"/>
    </location>
</feature>
<dbReference type="NCBIfam" id="TIGR00966">
    <property type="entry name" value="transloc_SecF"/>
    <property type="match status" value="1"/>
</dbReference>
<proteinExistence type="inferred from homology"/>
<evidence type="ECO:0000313" key="13">
    <source>
        <dbReference type="Proteomes" id="UP000677016"/>
    </source>
</evidence>
<evidence type="ECO:0000256" key="1">
    <source>
        <dbReference type="ARBA" id="ARBA00004651"/>
    </source>
</evidence>
<dbReference type="Pfam" id="PF02355">
    <property type="entry name" value="SecD_SecF_C"/>
    <property type="match status" value="1"/>
</dbReference>
<dbReference type="GO" id="GO:0006605">
    <property type="term" value="P:protein targeting"/>
    <property type="evidence" value="ECO:0007669"/>
    <property type="project" value="UniProtKB-UniRule"/>
</dbReference>
<evidence type="ECO:0000256" key="5">
    <source>
        <dbReference type="ARBA" id="ARBA00022927"/>
    </source>
</evidence>
<feature type="compositionally biased region" description="Basic residues" evidence="10">
    <location>
        <begin position="379"/>
        <end position="388"/>
    </location>
</feature>
<dbReference type="PANTHER" id="PTHR30081:SF8">
    <property type="entry name" value="PROTEIN TRANSLOCASE SUBUNIT SECF"/>
    <property type="match status" value="1"/>
</dbReference>
<name>A0A941D7S2_9MICO</name>
<keyword evidence="7 9" id="KW-0811">Translocation</keyword>
<accession>A0A941D7S2</accession>
<keyword evidence="13" id="KW-1185">Reference proteome</keyword>
<comment type="function">
    <text evidence="9">Part of the Sec protein translocase complex. Interacts with the SecYEG preprotein conducting channel. SecDF uses the proton motive force (PMF) to complete protein translocation after the ATP-dependent function of SecA.</text>
</comment>
<feature type="transmembrane region" description="Helical" evidence="9">
    <location>
        <begin position="256"/>
        <end position="277"/>
    </location>
</feature>
<comment type="subcellular location">
    <subcellularLocation>
        <location evidence="1 9">Cell membrane</location>
        <topology evidence="1 9">Multi-pass membrane protein</topology>
    </subcellularLocation>
</comment>
<dbReference type="InterPro" id="IPR022646">
    <property type="entry name" value="SecD/SecF_CS"/>
</dbReference>
<keyword evidence="2 9" id="KW-0813">Transport</keyword>
<reference evidence="12" key="1">
    <citation type="submission" date="2021-04" db="EMBL/GenBank/DDBJ databases">
        <title>Phycicoccus avicenniae sp. nov., a novel endophytic actinomycetes isolated from branch of Avicennia mariana.</title>
        <authorList>
            <person name="Tuo L."/>
        </authorList>
    </citation>
    <scope>NUCLEOTIDE SEQUENCE</scope>
    <source>
        <strain evidence="12">BSK3Z-2</strain>
    </source>
</reference>
<comment type="caution">
    <text evidence="12">The sequence shown here is derived from an EMBL/GenBank/DDBJ whole genome shotgun (WGS) entry which is preliminary data.</text>
</comment>
<feature type="transmembrane region" description="Helical" evidence="9">
    <location>
        <begin position="145"/>
        <end position="164"/>
    </location>
</feature>
<dbReference type="RefSeq" id="WP_211601521.1">
    <property type="nucleotide sequence ID" value="NZ_JAGSNF010000003.1"/>
</dbReference>
<dbReference type="SUPFAM" id="SSF82866">
    <property type="entry name" value="Multidrug efflux transporter AcrB transmembrane domain"/>
    <property type="match status" value="1"/>
</dbReference>
<dbReference type="InterPro" id="IPR022813">
    <property type="entry name" value="SecD/SecF_arch_bac"/>
</dbReference>
<sequence>MNTDLARFGNDLYTGRRSIPVISLSKRFYAASVVLFLVAALGLVTQGLNLGLEFRGGSEFRVATSSAPEDYEQTAREAVGAAEGDRGVNVTLVGTDTVRVQTQSLGDTEAQDVRGSLAEAFGVAPDDVSATTIGPSWGQSVSQEALRALAIFLVGVVVMLSIYFRNWKMAAAALFALAHDLFITVGIYALVGFEVSPATLIGFLTVLGYSLYDTVVVFDKVRENTNEAFRTGRVTFAQAANLAVNQTIVRSINTTVIGALPIAAVLVVGSLFLGPGVLLDLTLVLFVGLVVGAYSSLFIATPFLVTLRRNDPQVLELAKRARTWEERVEKRDALESAQAAERAGEPVPAGAAGTGERTEGSTVTGRSVHQYARGGPRNQPKRPPKSKR</sequence>
<protein>
    <recommendedName>
        <fullName evidence="9">Protein-export membrane protein SecF</fullName>
    </recommendedName>
</protein>
<dbReference type="Pfam" id="PF07549">
    <property type="entry name" value="Sec_GG"/>
    <property type="match status" value="1"/>
</dbReference>
<dbReference type="GO" id="GO:0065002">
    <property type="term" value="P:intracellular protein transmembrane transport"/>
    <property type="evidence" value="ECO:0007669"/>
    <property type="project" value="UniProtKB-UniRule"/>
</dbReference>
<evidence type="ECO:0000256" key="9">
    <source>
        <dbReference type="HAMAP-Rule" id="MF_01464"/>
    </source>
</evidence>
<feature type="region of interest" description="Disordered" evidence="10">
    <location>
        <begin position="332"/>
        <end position="388"/>
    </location>
</feature>
<dbReference type="GO" id="GO:0043952">
    <property type="term" value="P:protein transport by the Sec complex"/>
    <property type="evidence" value="ECO:0007669"/>
    <property type="project" value="UniProtKB-UniRule"/>
</dbReference>
<feature type="domain" description="Protein export membrane protein SecD/SecF C-terminal" evidence="11">
    <location>
        <begin position="124"/>
        <end position="309"/>
    </location>
</feature>
<dbReference type="InterPro" id="IPR048634">
    <property type="entry name" value="SecD_SecF_C"/>
</dbReference>
<evidence type="ECO:0000256" key="8">
    <source>
        <dbReference type="ARBA" id="ARBA00023136"/>
    </source>
</evidence>
<evidence type="ECO:0000313" key="12">
    <source>
        <dbReference type="EMBL" id="MBR7742380.1"/>
    </source>
</evidence>
<dbReference type="EMBL" id="JAGSNF010000003">
    <property type="protein sequence ID" value="MBR7742380.1"/>
    <property type="molecule type" value="Genomic_DNA"/>
</dbReference>
<keyword evidence="8 9" id="KW-0472">Membrane</keyword>
<comment type="subunit">
    <text evidence="9">Forms a complex with SecD. Part of the essential Sec protein translocation apparatus which comprises SecA, SecYEG and auxiliary proteins SecDF. Other proteins may also be involved.</text>
</comment>
<dbReference type="Proteomes" id="UP000677016">
    <property type="component" value="Unassembled WGS sequence"/>
</dbReference>
<comment type="similarity">
    <text evidence="9">Belongs to the SecD/SecF family. SecF subfamily.</text>
</comment>
<evidence type="ECO:0000259" key="11">
    <source>
        <dbReference type="Pfam" id="PF02355"/>
    </source>
</evidence>